<dbReference type="GO" id="GO:0008270">
    <property type="term" value="F:zinc ion binding"/>
    <property type="evidence" value="ECO:0007669"/>
    <property type="project" value="UniProtKB-KW"/>
</dbReference>
<gene>
    <name evidence="6" type="ORF">CL6EHI_017030</name>
</gene>
<dbReference type="PROSITE" id="PS50102">
    <property type="entry name" value="RRM"/>
    <property type="match status" value="1"/>
</dbReference>
<dbReference type="VEuPathDB" id="AmoebaDB:KM1_090260"/>
<keyword evidence="2" id="KW-0862">Zinc</keyword>
<evidence type="ECO:0000259" key="4">
    <source>
        <dbReference type="PROSITE" id="PS50102"/>
    </source>
</evidence>
<dbReference type="InterPro" id="IPR012677">
    <property type="entry name" value="Nucleotide-bd_a/b_plait_sf"/>
</dbReference>
<dbReference type="InterPro" id="IPR036875">
    <property type="entry name" value="Znf_CCHC_sf"/>
</dbReference>
<dbReference type="InterPro" id="IPR000504">
    <property type="entry name" value="RRM_dom"/>
</dbReference>
<dbReference type="AlphaFoldDB" id="A0A5K1TVV7"/>
<evidence type="ECO:0000313" key="7">
    <source>
        <dbReference type="Proteomes" id="UP000078387"/>
    </source>
</evidence>
<dbReference type="VEuPathDB" id="AmoebaDB:EHI7A_044510"/>
<dbReference type="Pfam" id="PF00076">
    <property type="entry name" value="RRM_1"/>
    <property type="match status" value="1"/>
</dbReference>
<accession>A0A5K1TVV7</accession>
<dbReference type="PROSITE" id="PS50158">
    <property type="entry name" value="ZF_CCHC"/>
    <property type="match status" value="1"/>
</dbReference>
<evidence type="ECO:0000256" key="1">
    <source>
        <dbReference type="ARBA" id="ARBA00022884"/>
    </source>
</evidence>
<evidence type="ECO:0000256" key="2">
    <source>
        <dbReference type="PROSITE-ProRule" id="PRU00047"/>
    </source>
</evidence>
<evidence type="ECO:0000256" key="3">
    <source>
        <dbReference type="PROSITE-ProRule" id="PRU00176"/>
    </source>
</evidence>
<dbReference type="EMBL" id="BDEQ01000001">
    <property type="protein sequence ID" value="GAT98846.1"/>
    <property type="molecule type" value="Genomic_DNA"/>
</dbReference>
<evidence type="ECO:0000259" key="5">
    <source>
        <dbReference type="PROSITE" id="PS50158"/>
    </source>
</evidence>
<organism evidence="6 7">
    <name type="scientific">Entamoeba histolytica</name>
    <dbReference type="NCBI Taxonomy" id="5759"/>
    <lineage>
        <taxon>Eukaryota</taxon>
        <taxon>Amoebozoa</taxon>
        <taxon>Evosea</taxon>
        <taxon>Archamoebae</taxon>
        <taxon>Mastigamoebida</taxon>
        <taxon>Entamoebidae</taxon>
        <taxon>Entamoeba</taxon>
    </lineage>
</organism>
<reference evidence="6 7" key="1">
    <citation type="submission" date="2016-05" db="EMBL/GenBank/DDBJ databases">
        <title>First whole genome sequencing of Entamoeba histolytica HM1:IMSS-clone-6.</title>
        <authorList>
            <person name="Mukherjee Avik.K."/>
            <person name="Izumyama S."/>
            <person name="Nakada-Tsukui K."/>
            <person name="Nozaki T."/>
        </authorList>
    </citation>
    <scope>NUCLEOTIDE SEQUENCE [LARGE SCALE GENOMIC DNA]</scope>
    <source>
        <strain evidence="6 7">HM1:IMSS clone 6</strain>
    </source>
</reference>
<dbReference type="SUPFAM" id="SSF57756">
    <property type="entry name" value="Retrovirus zinc finger-like domains"/>
    <property type="match status" value="1"/>
</dbReference>
<keyword evidence="2" id="KW-0863">Zinc-finger</keyword>
<name>A0A5K1TVV7_ENTHI</name>
<proteinExistence type="predicted"/>
<dbReference type="VEuPathDB" id="AmoebaDB:EHI8A_043790"/>
<dbReference type="GO" id="GO:0003723">
    <property type="term" value="F:RNA binding"/>
    <property type="evidence" value="ECO:0007669"/>
    <property type="project" value="UniProtKB-UniRule"/>
</dbReference>
<dbReference type="PANTHER" id="PTHR10352">
    <property type="entry name" value="EUKARYOTIC TRANSLATION INITIATION FACTOR 3 SUBUNIT G"/>
    <property type="match status" value="1"/>
</dbReference>
<feature type="domain" description="CCHC-type" evidence="5">
    <location>
        <begin position="95"/>
        <end position="109"/>
    </location>
</feature>
<dbReference type="FunFam" id="3.30.70.330:FF:001234">
    <property type="entry name" value="RNA recognition motif domain containing protein"/>
    <property type="match status" value="1"/>
</dbReference>
<dbReference type="SUPFAM" id="SSF54928">
    <property type="entry name" value="RNA-binding domain, RBD"/>
    <property type="match status" value="1"/>
</dbReference>
<dbReference type="Gene3D" id="4.10.60.10">
    <property type="entry name" value="Zinc finger, CCHC-type"/>
    <property type="match status" value="1"/>
</dbReference>
<evidence type="ECO:0008006" key="8">
    <source>
        <dbReference type="Google" id="ProtNLM"/>
    </source>
</evidence>
<protein>
    <recommendedName>
        <fullName evidence="8">RNA recognition motif domain containing protein</fullName>
    </recommendedName>
</protein>
<dbReference type="Proteomes" id="UP000078387">
    <property type="component" value="Unassembled WGS sequence"/>
</dbReference>
<keyword evidence="1 3" id="KW-0694">RNA-binding</keyword>
<dbReference type="InterPro" id="IPR001878">
    <property type="entry name" value="Znf_CCHC"/>
</dbReference>
<dbReference type="Gene3D" id="3.30.70.330">
    <property type="match status" value="1"/>
</dbReference>
<keyword evidence="2" id="KW-0479">Metal-binding</keyword>
<feature type="domain" description="RRM" evidence="4">
    <location>
        <begin position="147"/>
        <end position="229"/>
    </location>
</feature>
<sequence>MPKEGLSVLTEKQLAFFFPKEEEETNGDEIIIKRIYAISENVERRKNIQKFTKLEVPSDSEDIVLVFPSQIAQAELAEQEVDEEEVKKSEEDVICSGCGEKGHFFFNCPHKDSRKVSSEPQQKAADPNIYVPVHMRRQADGDYNPDVSIRLSNIPASVDETVIKALYHKVVGNEKEILRIFFPKDYVTGERRDYCFINVSTKEIAQNAISKLDGYLLEYAKLACAISKKRQN</sequence>
<comment type="caution">
    <text evidence="6">The sequence shown here is derived from an EMBL/GenBank/DDBJ whole genome shotgun (WGS) entry which is preliminary data.</text>
</comment>
<dbReference type="SMART" id="SM00360">
    <property type="entry name" value="RRM"/>
    <property type="match status" value="1"/>
</dbReference>
<dbReference type="VEuPathDB" id="AmoebaDB:EHI_017030"/>
<dbReference type="VEuPathDB" id="AmoebaDB:EHI5A_076190"/>
<dbReference type="OMA" id="HICGSTT"/>
<evidence type="ECO:0000313" key="6">
    <source>
        <dbReference type="EMBL" id="GAT98846.1"/>
    </source>
</evidence>
<dbReference type="InterPro" id="IPR035979">
    <property type="entry name" value="RBD_domain_sf"/>
</dbReference>